<feature type="compositionally biased region" description="Basic residues" evidence="1">
    <location>
        <begin position="1"/>
        <end position="11"/>
    </location>
</feature>
<feature type="compositionally biased region" description="Low complexity" evidence="1">
    <location>
        <begin position="89"/>
        <end position="102"/>
    </location>
</feature>
<reference evidence="2 3" key="1">
    <citation type="submission" date="2023-05" db="EMBL/GenBank/DDBJ databases">
        <title>B98-5 Cell Line De Novo Hybrid Assembly: An Optical Mapping Approach.</title>
        <authorList>
            <person name="Kananen K."/>
            <person name="Auerbach J.A."/>
            <person name="Kautto E."/>
            <person name="Blachly J.S."/>
        </authorList>
    </citation>
    <scope>NUCLEOTIDE SEQUENCE [LARGE SCALE GENOMIC DNA]</scope>
    <source>
        <strain evidence="2">B95-8</strain>
        <tissue evidence="2">Cell line</tissue>
    </source>
</reference>
<feature type="region of interest" description="Disordered" evidence="1">
    <location>
        <begin position="1"/>
        <end position="25"/>
    </location>
</feature>
<keyword evidence="3" id="KW-1185">Reference proteome</keyword>
<organism evidence="2 3">
    <name type="scientific">Saguinus oedipus</name>
    <name type="common">Cotton-top tamarin</name>
    <name type="synonym">Oedipomidas oedipus</name>
    <dbReference type="NCBI Taxonomy" id="9490"/>
    <lineage>
        <taxon>Eukaryota</taxon>
        <taxon>Metazoa</taxon>
        <taxon>Chordata</taxon>
        <taxon>Craniata</taxon>
        <taxon>Vertebrata</taxon>
        <taxon>Euteleostomi</taxon>
        <taxon>Mammalia</taxon>
        <taxon>Eutheria</taxon>
        <taxon>Euarchontoglires</taxon>
        <taxon>Primates</taxon>
        <taxon>Haplorrhini</taxon>
        <taxon>Platyrrhini</taxon>
        <taxon>Cebidae</taxon>
        <taxon>Callitrichinae</taxon>
        <taxon>Saguinus</taxon>
    </lineage>
</organism>
<sequence length="196" mass="21121">MKAPAHGRLRTKVVTPRQRSEARASKYSACAAVAEDIVAAAAMEPAEQLSELVSAEGRNRKAVLCQPRDRSLLPPTAQLLNFRRPRPPRAALSPAPRASALRGSAPGATGRRERTGYRPGIFCWGTDSWATRSSLPGPQPPGPSRARALRPAGKGGAPFWLPELPPACRTWQVPLGRRSPRMWPGSCPAPDPTRQS</sequence>
<comment type="caution">
    <text evidence="2">The sequence shown here is derived from an EMBL/GenBank/DDBJ whole genome shotgun (WGS) entry which is preliminary data.</text>
</comment>
<feature type="region of interest" description="Disordered" evidence="1">
    <location>
        <begin position="84"/>
        <end position="116"/>
    </location>
</feature>
<name>A0ABQ9TNL2_SAGOE</name>
<feature type="region of interest" description="Disordered" evidence="1">
    <location>
        <begin position="177"/>
        <end position="196"/>
    </location>
</feature>
<evidence type="ECO:0000313" key="3">
    <source>
        <dbReference type="Proteomes" id="UP001266305"/>
    </source>
</evidence>
<proteinExistence type="predicted"/>
<gene>
    <name evidence="2" type="ORF">P7K49_035699</name>
</gene>
<dbReference type="Proteomes" id="UP001266305">
    <property type="component" value="Unassembled WGS sequence"/>
</dbReference>
<accession>A0ABQ9TNL2</accession>
<evidence type="ECO:0000256" key="1">
    <source>
        <dbReference type="SAM" id="MobiDB-lite"/>
    </source>
</evidence>
<protein>
    <submittedName>
        <fullName evidence="2">Uncharacterized protein</fullName>
    </submittedName>
</protein>
<feature type="compositionally biased region" description="Pro residues" evidence="1">
    <location>
        <begin position="187"/>
        <end position="196"/>
    </location>
</feature>
<feature type="region of interest" description="Disordered" evidence="1">
    <location>
        <begin position="132"/>
        <end position="163"/>
    </location>
</feature>
<evidence type="ECO:0000313" key="2">
    <source>
        <dbReference type="EMBL" id="KAK2086274.1"/>
    </source>
</evidence>
<dbReference type="EMBL" id="JASSZA010000020">
    <property type="protein sequence ID" value="KAK2086274.1"/>
    <property type="molecule type" value="Genomic_DNA"/>
</dbReference>